<dbReference type="AlphaFoldDB" id="A0A3S1CGZ0"/>
<comment type="caution">
    <text evidence="1">The sequence shown here is derived from an EMBL/GenBank/DDBJ whole genome shotgun (WGS) entry which is preliminary data.</text>
</comment>
<protein>
    <submittedName>
        <fullName evidence="1">Uncharacterized protein</fullName>
    </submittedName>
</protein>
<sequence length="80" mass="9024">MLILMPNIATIVDFGGKHHLGFTVDANYLQYYFSYIRRSEIKQIVSLKAAAWSQLADRPLNCSGNHPSWRGYTGSVYISA</sequence>
<accession>A0A3S1CGZ0</accession>
<organism evidence="1 2">
    <name type="scientific">Dulcicalothrix desertica PCC 7102</name>
    <dbReference type="NCBI Taxonomy" id="232991"/>
    <lineage>
        <taxon>Bacteria</taxon>
        <taxon>Bacillati</taxon>
        <taxon>Cyanobacteriota</taxon>
        <taxon>Cyanophyceae</taxon>
        <taxon>Nostocales</taxon>
        <taxon>Calotrichaceae</taxon>
        <taxon>Dulcicalothrix</taxon>
    </lineage>
</organism>
<gene>
    <name evidence="1" type="ORF">DSM106972_023730</name>
</gene>
<name>A0A3S1CGZ0_9CYAN</name>
<reference evidence="1" key="2">
    <citation type="journal article" date="2019" name="Genome Biol. Evol.">
        <title>Day and night: Metabolic profiles and evolutionary relationships of six axenic non-marine cyanobacteria.</title>
        <authorList>
            <person name="Will S.E."/>
            <person name="Henke P."/>
            <person name="Boedeker C."/>
            <person name="Huang S."/>
            <person name="Brinkmann H."/>
            <person name="Rohde M."/>
            <person name="Jarek M."/>
            <person name="Friedl T."/>
            <person name="Seufert S."/>
            <person name="Schumacher M."/>
            <person name="Overmann J."/>
            <person name="Neumann-Schaal M."/>
            <person name="Petersen J."/>
        </authorList>
    </citation>
    <scope>NUCLEOTIDE SEQUENCE [LARGE SCALE GENOMIC DNA]</scope>
    <source>
        <strain evidence="1">PCC 7102</strain>
    </source>
</reference>
<proteinExistence type="predicted"/>
<keyword evidence="2" id="KW-1185">Reference proteome</keyword>
<evidence type="ECO:0000313" key="1">
    <source>
        <dbReference type="EMBL" id="RUT07112.1"/>
    </source>
</evidence>
<dbReference type="EMBL" id="RSCL01000005">
    <property type="protein sequence ID" value="RUT07112.1"/>
    <property type="molecule type" value="Genomic_DNA"/>
</dbReference>
<evidence type="ECO:0000313" key="2">
    <source>
        <dbReference type="Proteomes" id="UP000271624"/>
    </source>
</evidence>
<dbReference type="RefSeq" id="WP_127080958.1">
    <property type="nucleotide sequence ID" value="NZ_RSCL01000005.1"/>
</dbReference>
<dbReference type="OrthoDB" id="9913286at2"/>
<dbReference type="Proteomes" id="UP000271624">
    <property type="component" value="Unassembled WGS sequence"/>
</dbReference>
<reference evidence="1" key="1">
    <citation type="submission" date="2018-12" db="EMBL/GenBank/DDBJ databases">
        <authorList>
            <person name="Will S."/>
            <person name="Neumann-Schaal M."/>
            <person name="Henke P."/>
        </authorList>
    </citation>
    <scope>NUCLEOTIDE SEQUENCE</scope>
    <source>
        <strain evidence="1">PCC 7102</strain>
    </source>
</reference>